<dbReference type="InterPro" id="IPR038899">
    <property type="entry name" value="METTL22"/>
</dbReference>
<evidence type="ECO:0000313" key="1">
    <source>
        <dbReference type="EMBL" id="KAK8965139.1"/>
    </source>
</evidence>
<dbReference type="Gene3D" id="3.40.50.150">
    <property type="entry name" value="Vaccinia Virus protein VP39"/>
    <property type="match status" value="1"/>
</dbReference>
<sequence length="198" mass="21561">MAEEGEDGGGSESDEEVLSEVHLGCPPRFSGTYVSHFTFPFIPKEYLVDADDLANAKLISLDEDGDLVLARRRGNFTGSVCKLAVQHNITSSLPNVGLQVWMAALLLSDYLLHKSFISSDLNNITAVELGAGTGLAGVVLARVAKTVFLTDYGSEVLNNCAKNAHLSSSFFGFNEASIHVRELNWKDSWPPHTDTFQR</sequence>
<dbReference type="PANTHER" id="PTHR23108:SF0">
    <property type="entry name" value="METHYLTRANSFERASE-LIKE PROTEIN 22"/>
    <property type="match status" value="1"/>
</dbReference>
<protein>
    <recommendedName>
        <fullName evidence="3">Methyltransferase-like protein 22</fullName>
    </recommendedName>
</protein>
<organism evidence="1 2">
    <name type="scientific">Platanthera guangdongensis</name>
    <dbReference type="NCBI Taxonomy" id="2320717"/>
    <lineage>
        <taxon>Eukaryota</taxon>
        <taxon>Viridiplantae</taxon>
        <taxon>Streptophyta</taxon>
        <taxon>Embryophyta</taxon>
        <taxon>Tracheophyta</taxon>
        <taxon>Spermatophyta</taxon>
        <taxon>Magnoliopsida</taxon>
        <taxon>Liliopsida</taxon>
        <taxon>Asparagales</taxon>
        <taxon>Orchidaceae</taxon>
        <taxon>Orchidoideae</taxon>
        <taxon>Orchideae</taxon>
        <taxon>Orchidinae</taxon>
        <taxon>Platanthera</taxon>
    </lineage>
</organism>
<dbReference type="Pfam" id="PF10294">
    <property type="entry name" value="Methyltransf_16"/>
    <property type="match status" value="1"/>
</dbReference>
<evidence type="ECO:0000313" key="2">
    <source>
        <dbReference type="Proteomes" id="UP001412067"/>
    </source>
</evidence>
<proteinExistence type="predicted"/>
<gene>
    <name evidence="1" type="ORF">KSP40_PGU019801</name>
</gene>
<evidence type="ECO:0008006" key="3">
    <source>
        <dbReference type="Google" id="ProtNLM"/>
    </source>
</evidence>
<accession>A0ABR2MN51</accession>
<comment type="caution">
    <text evidence="1">The sequence shown here is derived from an EMBL/GenBank/DDBJ whole genome shotgun (WGS) entry which is preliminary data.</text>
</comment>
<reference evidence="1 2" key="1">
    <citation type="journal article" date="2022" name="Nat. Plants">
        <title>Genomes of leafy and leafless Platanthera orchids illuminate the evolution of mycoheterotrophy.</title>
        <authorList>
            <person name="Li M.H."/>
            <person name="Liu K.W."/>
            <person name="Li Z."/>
            <person name="Lu H.C."/>
            <person name="Ye Q.L."/>
            <person name="Zhang D."/>
            <person name="Wang J.Y."/>
            <person name="Li Y.F."/>
            <person name="Zhong Z.M."/>
            <person name="Liu X."/>
            <person name="Yu X."/>
            <person name="Liu D.K."/>
            <person name="Tu X.D."/>
            <person name="Liu B."/>
            <person name="Hao Y."/>
            <person name="Liao X.Y."/>
            <person name="Jiang Y.T."/>
            <person name="Sun W.H."/>
            <person name="Chen J."/>
            <person name="Chen Y.Q."/>
            <person name="Ai Y."/>
            <person name="Zhai J.W."/>
            <person name="Wu S.S."/>
            <person name="Zhou Z."/>
            <person name="Hsiao Y.Y."/>
            <person name="Wu W.L."/>
            <person name="Chen Y.Y."/>
            <person name="Lin Y.F."/>
            <person name="Hsu J.L."/>
            <person name="Li C.Y."/>
            <person name="Wang Z.W."/>
            <person name="Zhao X."/>
            <person name="Zhong W.Y."/>
            <person name="Ma X.K."/>
            <person name="Ma L."/>
            <person name="Huang J."/>
            <person name="Chen G.Z."/>
            <person name="Huang M.Z."/>
            <person name="Huang L."/>
            <person name="Peng D.H."/>
            <person name="Luo Y.B."/>
            <person name="Zou S.Q."/>
            <person name="Chen S.P."/>
            <person name="Lan S."/>
            <person name="Tsai W.C."/>
            <person name="Van de Peer Y."/>
            <person name="Liu Z.J."/>
        </authorList>
    </citation>
    <scope>NUCLEOTIDE SEQUENCE [LARGE SCALE GENOMIC DNA]</scope>
    <source>
        <strain evidence="1">Lor288</strain>
    </source>
</reference>
<name>A0ABR2MN51_9ASPA</name>
<dbReference type="EMBL" id="JBBWWR010000006">
    <property type="protein sequence ID" value="KAK8965139.1"/>
    <property type="molecule type" value="Genomic_DNA"/>
</dbReference>
<dbReference type="InterPro" id="IPR029063">
    <property type="entry name" value="SAM-dependent_MTases_sf"/>
</dbReference>
<dbReference type="Proteomes" id="UP001412067">
    <property type="component" value="Unassembled WGS sequence"/>
</dbReference>
<dbReference type="InterPro" id="IPR019410">
    <property type="entry name" value="Methyltransf_16"/>
</dbReference>
<keyword evidence="2" id="KW-1185">Reference proteome</keyword>
<dbReference type="PANTHER" id="PTHR23108">
    <property type="entry name" value="METHYLTRANSFERASE-RELATED"/>
    <property type="match status" value="1"/>
</dbReference>
<dbReference type="SUPFAM" id="SSF53335">
    <property type="entry name" value="S-adenosyl-L-methionine-dependent methyltransferases"/>
    <property type="match status" value="1"/>
</dbReference>